<name>A0ABW3WNM1_9FLAO</name>
<evidence type="ECO:0000313" key="1">
    <source>
        <dbReference type="EMBL" id="MFD1294005.1"/>
    </source>
</evidence>
<evidence type="ECO:0000313" key="2">
    <source>
        <dbReference type="Proteomes" id="UP001597241"/>
    </source>
</evidence>
<accession>A0ABW3WNM1</accession>
<dbReference type="EMBL" id="JBHTMV010000004">
    <property type="protein sequence ID" value="MFD1294005.1"/>
    <property type="molecule type" value="Genomic_DNA"/>
</dbReference>
<comment type="caution">
    <text evidence="1">The sequence shown here is derived from an EMBL/GenBank/DDBJ whole genome shotgun (WGS) entry which is preliminary data.</text>
</comment>
<gene>
    <name evidence="1" type="ORF">ACFQ5N_09180</name>
</gene>
<protein>
    <recommendedName>
        <fullName evidence="3">Transporter</fullName>
    </recommendedName>
</protein>
<evidence type="ECO:0008006" key="3">
    <source>
        <dbReference type="Google" id="ProtNLM"/>
    </source>
</evidence>
<dbReference type="Proteomes" id="UP001597241">
    <property type="component" value="Unassembled WGS sequence"/>
</dbReference>
<organism evidence="1 2">
    <name type="scientific">Lutibacter holmesii</name>
    <dbReference type="NCBI Taxonomy" id="1137985"/>
    <lineage>
        <taxon>Bacteria</taxon>
        <taxon>Pseudomonadati</taxon>
        <taxon>Bacteroidota</taxon>
        <taxon>Flavobacteriia</taxon>
        <taxon>Flavobacteriales</taxon>
        <taxon>Flavobacteriaceae</taxon>
        <taxon>Lutibacter</taxon>
    </lineage>
</organism>
<keyword evidence="2" id="KW-1185">Reference proteome</keyword>
<reference evidence="2" key="1">
    <citation type="journal article" date="2019" name="Int. J. Syst. Evol. Microbiol.">
        <title>The Global Catalogue of Microorganisms (GCM) 10K type strain sequencing project: providing services to taxonomists for standard genome sequencing and annotation.</title>
        <authorList>
            <consortium name="The Broad Institute Genomics Platform"/>
            <consortium name="The Broad Institute Genome Sequencing Center for Infectious Disease"/>
            <person name="Wu L."/>
            <person name="Ma J."/>
        </authorList>
    </citation>
    <scope>NUCLEOTIDE SEQUENCE [LARGE SCALE GENOMIC DNA]</scope>
    <source>
        <strain evidence="2">CCUG 62221</strain>
    </source>
</reference>
<sequence>MKLVSKIFFLLLFVIGLHSNKISAQYSSKKIKTKYEAYTDSLKQVDYDYIFPALGQKVYEKGFDIPYPVGIMTNSIWMRQDIVFSNFQLGFKNDNRDIPLTDVDFIKFGQNTNNSQNYTVRPDVWVLPFLNVYGLFGFGSSTTDVNVIAPINLNAVVEQDLRTSGFGIMGAGGVGPVWISVDANWTWNKPKLLDKPVKVNVMGIRVGHTFVFKHNPKRNFAVWVGGMRAKMGSETSGEITLNEALPSDVWDRKDEIVSDYEDWKNSPAFDDLTAKQKVIVNTVLDPIVNAIDNVVGDGVVRYAMDKQTKDLWNGIIGAQFQLNKNWQFRTEGGIIGNRKSFMLSANYRFLL</sequence>
<proteinExistence type="predicted"/>
<dbReference type="RefSeq" id="WP_386809200.1">
    <property type="nucleotide sequence ID" value="NZ_JBHTMV010000004.1"/>
</dbReference>